<dbReference type="GO" id="GO:0035145">
    <property type="term" value="C:exon-exon junction complex"/>
    <property type="evidence" value="ECO:0007669"/>
    <property type="project" value="TreeGrafter"/>
</dbReference>
<dbReference type="Pfam" id="PF02854">
    <property type="entry name" value="MIF4G"/>
    <property type="match status" value="3"/>
</dbReference>
<feature type="domain" description="MIF4G" evidence="4">
    <location>
        <begin position="470"/>
        <end position="658"/>
    </location>
</feature>
<feature type="compositionally biased region" description="Basic and acidic residues" evidence="3">
    <location>
        <begin position="910"/>
        <end position="930"/>
    </location>
</feature>
<feature type="compositionally biased region" description="Basic and acidic residues" evidence="3">
    <location>
        <begin position="408"/>
        <end position="462"/>
    </location>
</feature>
<feature type="domain" description="MIF4G" evidence="4">
    <location>
        <begin position="57"/>
        <end position="277"/>
    </location>
</feature>
<dbReference type="SMART" id="SM00543">
    <property type="entry name" value="MIF4G"/>
    <property type="match status" value="3"/>
</dbReference>
<evidence type="ECO:0000256" key="3">
    <source>
        <dbReference type="SAM" id="MobiDB-lite"/>
    </source>
</evidence>
<comment type="subcellular location">
    <subcellularLocation>
        <location evidence="1">Cytoplasm</location>
    </subcellularLocation>
</comment>
<dbReference type="AlphaFoldDB" id="A0A833VGD9"/>
<feature type="region of interest" description="Disordered" evidence="3">
    <location>
        <begin position="1018"/>
        <end position="1040"/>
    </location>
</feature>
<dbReference type="Pfam" id="PF04050">
    <property type="entry name" value="Upf2"/>
    <property type="match status" value="1"/>
</dbReference>
<keyword evidence="6" id="KW-1185">Reference proteome</keyword>
<evidence type="ECO:0000259" key="4">
    <source>
        <dbReference type="SMART" id="SM00543"/>
    </source>
</evidence>
<keyword evidence="2" id="KW-0963">Cytoplasm</keyword>
<feature type="compositionally biased region" description="Acidic residues" evidence="3">
    <location>
        <begin position="1024"/>
        <end position="1034"/>
    </location>
</feature>
<dbReference type="PANTHER" id="PTHR12839">
    <property type="entry name" value="NONSENSE-MEDIATED MRNA DECAY PROTEIN 2 UP-FRAMESHIFT SUPPRESSOR 2"/>
    <property type="match status" value="1"/>
</dbReference>
<dbReference type="GO" id="GO:0005737">
    <property type="term" value="C:cytoplasm"/>
    <property type="evidence" value="ECO:0007669"/>
    <property type="project" value="UniProtKB-SubCell"/>
</dbReference>
<dbReference type="InterPro" id="IPR003890">
    <property type="entry name" value="MIF4G-like_typ-3"/>
</dbReference>
<evidence type="ECO:0000256" key="1">
    <source>
        <dbReference type="ARBA" id="ARBA00004496"/>
    </source>
</evidence>
<accession>A0A833VGD9</accession>
<dbReference type="GO" id="GO:0000184">
    <property type="term" value="P:nuclear-transcribed mRNA catabolic process, nonsense-mediated decay"/>
    <property type="evidence" value="ECO:0007669"/>
    <property type="project" value="InterPro"/>
</dbReference>
<dbReference type="OrthoDB" id="27832at2759"/>
<dbReference type="SUPFAM" id="SSF48371">
    <property type="entry name" value="ARM repeat"/>
    <property type="match status" value="3"/>
</dbReference>
<dbReference type="Gene3D" id="1.25.40.180">
    <property type="match status" value="3"/>
</dbReference>
<dbReference type="FunFam" id="1.25.40.180:FF:000026">
    <property type="entry name" value="Regulator of nonsense transcripts UPF2"/>
    <property type="match status" value="1"/>
</dbReference>
<comment type="caution">
    <text evidence="5">The sequence shown here is derived from an EMBL/GenBank/DDBJ whole genome shotgun (WGS) entry which is preliminary data.</text>
</comment>
<dbReference type="EMBL" id="SWLB01000025">
    <property type="protein sequence ID" value="KAF3322288.1"/>
    <property type="molecule type" value="Genomic_DNA"/>
</dbReference>
<reference evidence="5" key="1">
    <citation type="submission" date="2020-01" db="EMBL/GenBank/DDBJ databases">
        <title>Genome sequence of Kobresia littledalei, the first chromosome-level genome in the family Cyperaceae.</title>
        <authorList>
            <person name="Qu G."/>
        </authorList>
    </citation>
    <scope>NUCLEOTIDE SEQUENCE</scope>
    <source>
        <strain evidence="5">C.B.Clarke</strain>
        <tissue evidence="5">Leaf</tissue>
    </source>
</reference>
<feature type="region of interest" description="Disordered" evidence="3">
    <location>
        <begin position="312"/>
        <end position="346"/>
    </location>
</feature>
<dbReference type="FunFam" id="1.25.40.180:FF:000030">
    <property type="entry name" value="Regulator of nonsense transcripts UPF2"/>
    <property type="match status" value="1"/>
</dbReference>
<sequence length="1154" mass="131061">MEHAEDGNRTNKQDDEESIARLEELKRIVEGKLALRQSNLNPNRPDTSFLRTLDSSIRRNTAVIRKLKQISEDQKETLIEELKSVNLSKFVSEAVSYICEAKLKTSDIQTAVQVCSLLHQRYKDFSPCLIQGLLKVFSPGKTGEELDNSSRAMKRRSTLKLLLELYFVGIVEDATVFVNIIKDLTSTEHLKDREATQTNLSLLTSFAKQGKYFLGLPLPERDIHEEFFKGLNVTADQKKFFKKAFSSYHDAVVELLQTEHHSLRMTELENAKVFNARGELSEDSTSSYEKQRKSYDQLLRSVSSLAEALEMEPPVMPDDGPTRVNSAVDGSSHGQGKDAPAMEPVWDDEDTRSFYESLPDLRAFVPAVLLGETEPKTKDQEGKANEQPESPKESDGDAQANATSSLTSEHHHEGKAEEKNKERGERQKEKEREKEKGKVTEKEKTKEKDTDRKGEIEKEKGKGADNASLDALLQRLPSCVSRDLIDQLTVEFCYLNSKATRKKLVRALFGVPRTSLELLPYYSRMVATLATCMRDVPTMLLNMLEEEFNFLINKKDQINIETKIKNIRFIGELCKFKIAPPGVVFTCFKQCLDDFTHHNIDVACSLLETCGRFLYRSPETTVRMANMLDVMMRLKIIKNLDPRHSTLVENAYYLCKPPEKSARVSKVRPPLHQYIKKLVFTDLDKNNVEYILRQLRKMPWAECESYILKCFLKVHKGKYSHIYLIALLTAGLSCYHDDFSVAVVLEEIRVGLELNDFNMQQMRLAHMRFLGELYNYEQLDSSIIFETLYLVLIFGHGTPEQEVLDPPEDCFRIRMVITILQTCGHYFNRGSSKRKLDRFLLHFQRYILSKGQVPFDIEFEIQDMLAELRPKMTRYTSVDDITTALVELEEKERLAKNAANGVEENGTDNVRMETGDSDSYSDRSSIKEADELLSEGNDDGSESINGDDEDEDAGPGRSEEDEVAVRKKRTEVDPAEMEDFDREMKAMMQESLESRKQELRVRPATINMMIPMNIFEGGHRESESGEETLDEEPDGGGSKVRVKVLVKKGNKQQTKQMYIPGECSLVQGVKEKEAAEMEEKRDIKKKILEYNEREEDEGSAALMTGNWPSLGSSGTSGGVGGSGNNGSGNRSGGQGRGRSFYVAGGYHHGYGRRR</sequence>
<evidence type="ECO:0000256" key="2">
    <source>
        <dbReference type="ARBA" id="ARBA00022490"/>
    </source>
</evidence>
<name>A0A833VGD9_9POAL</name>
<dbReference type="PANTHER" id="PTHR12839:SF7">
    <property type="entry name" value="REGULATOR OF NONSENSE TRANSCRIPTS 2"/>
    <property type="match status" value="1"/>
</dbReference>
<dbReference type="Proteomes" id="UP000623129">
    <property type="component" value="Unassembled WGS sequence"/>
</dbReference>
<feature type="domain" description="MIF4G" evidence="4">
    <location>
        <begin position="673"/>
        <end position="871"/>
    </location>
</feature>
<evidence type="ECO:0000313" key="5">
    <source>
        <dbReference type="EMBL" id="KAF3322288.1"/>
    </source>
</evidence>
<dbReference type="InterPro" id="IPR016024">
    <property type="entry name" value="ARM-type_fold"/>
</dbReference>
<dbReference type="FunFam" id="1.25.40.180:FF:000033">
    <property type="entry name" value="Regulator of nonsense transcripts UPF2"/>
    <property type="match status" value="1"/>
</dbReference>
<evidence type="ECO:0000313" key="6">
    <source>
        <dbReference type="Proteomes" id="UP000623129"/>
    </source>
</evidence>
<proteinExistence type="predicted"/>
<organism evidence="5 6">
    <name type="scientific">Carex littledalei</name>
    <dbReference type="NCBI Taxonomy" id="544730"/>
    <lineage>
        <taxon>Eukaryota</taxon>
        <taxon>Viridiplantae</taxon>
        <taxon>Streptophyta</taxon>
        <taxon>Embryophyta</taxon>
        <taxon>Tracheophyta</taxon>
        <taxon>Spermatophyta</taxon>
        <taxon>Magnoliopsida</taxon>
        <taxon>Liliopsida</taxon>
        <taxon>Poales</taxon>
        <taxon>Cyperaceae</taxon>
        <taxon>Cyperoideae</taxon>
        <taxon>Cariceae</taxon>
        <taxon>Carex</taxon>
        <taxon>Carex subgen. Euthyceras</taxon>
    </lineage>
</organism>
<dbReference type="GO" id="GO:0003723">
    <property type="term" value="F:RNA binding"/>
    <property type="evidence" value="ECO:0007669"/>
    <property type="project" value="InterPro"/>
</dbReference>
<feature type="compositionally biased region" description="Polar residues" evidence="3">
    <location>
        <begin position="323"/>
        <end position="334"/>
    </location>
</feature>
<feature type="region of interest" description="Disordered" evidence="3">
    <location>
        <begin position="1093"/>
        <end position="1154"/>
    </location>
</feature>
<feature type="compositionally biased region" description="Acidic residues" evidence="3">
    <location>
        <begin position="931"/>
        <end position="953"/>
    </location>
</feature>
<gene>
    <name evidence="5" type="ORF">FCM35_KLT13429</name>
</gene>
<dbReference type="InterPro" id="IPR007193">
    <property type="entry name" value="Upf2/Nmd2_C"/>
</dbReference>
<feature type="region of interest" description="Disordered" evidence="3">
    <location>
        <begin position="372"/>
        <end position="462"/>
    </location>
</feature>
<feature type="region of interest" description="Disordered" evidence="3">
    <location>
        <begin position="896"/>
        <end position="980"/>
    </location>
</feature>
<feature type="compositionally biased region" description="Gly residues" evidence="3">
    <location>
        <begin position="1114"/>
        <end position="1136"/>
    </location>
</feature>
<protein>
    <recommendedName>
        <fullName evidence="4">MIF4G domain-containing protein</fullName>
    </recommendedName>
</protein>
<feature type="compositionally biased region" description="Basic and acidic residues" evidence="3">
    <location>
        <begin position="373"/>
        <end position="395"/>
    </location>
</feature>
<dbReference type="InterPro" id="IPR039762">
    <property type="entry name" value="Nmd2/UPF2"/>
</dbReference>